<proteinExistence type="predicted"/>
<dbReference type="EMBL" id="GBXM01099370">
    <property type="protein sequence ID" value="JAH09207.1"/>
    <property type="molecule type" value="Transcribed_RNA"/>
</dbReference>
<sequence>MTVQRKQFSFNTERERERGQEKTAQ</sequence>
<accession>A0A0E9PY28</accession>
<feature type="region of interest" description="Disordered" evidence="1">
    <location>
        <begin position="1"/>
        <end position="25"/>
    </location>
</feature>
<evidence type="ECO:0000256" key="1">
    <source>
        <dbReference type="SAM" id="MobiDB-lite"/>
    </source>
</evidence>
<reference evidence="2" key="1">
    <citation type="submission" date="2014-11" db="EMBL/GenBank/DDBJ databases">
        <authorList>
            <person name="Amaro Gonzalez C."/>
        </authorList>
    </citation>
    <scope>NUCLEOTIDE SEQUENCE</scope>
</reference>
<organism evidence="2">
    <name type="scientific">Anguilla anguilla</name>
    <name type="common">European freshwater eel</name>
    <name type="synonym">Muraena anguilla</name>
    <dbReference type="NCBI Taxonomy" id="7936"/>
    <lineage>
        <taxon>Eukaryota</taxon>
        <taxon>Metazoa</taxon>
        <taxon>Chordata</taxon>
        <taxon>Craniata</taxon>
        <taxon>Vertebrata</taxon>
        <taxon>Euteleostomi</taxon>
        <taxon>Actinopterygii</taxon>
        <taxon>Neopterygii</taxon>
        <taxon>Teleostei</taxon>
        <taxon>Anguilliformes</taxon>
        <taxon>Anguillidae</taxon>
        <taxon>Anguilla</taxon>
    </lineage>
</organism>
<protein>
    <submittedName>
        <fullName evidence="2">Uncharacterized protein</fullName>
    </submittedName>
</protein>
<name>A0A0E9PY28_ANGAN</name>
<evidence type="ECO:0000313" key="2">
    <source>
        <dbReference type="EMBL" id="JAH09207.1"/>
    </source>
</evidence>
<reference evidence="2" key="2">
    <citation type="journal article" date="2015" name="Fish Shellfish Immunol.">
        <title>Early steps in the European eel (Anguilla anguilla)-Vibrio vulnificus interaction in the gills: Role of the RtxA13 toxin.</title>
        <authorList>
            <person name="Callol A."/>
            <person name="Pajuelo D."/>
            <person name="Ebbesson L."/>
            <person name="Teles M."/>
            <person name="MacKenzie S."/>
            <person name="Amaro C."/>
        </authorList>
    </citation>
    <scope>NUCLEOTIDE SEQUENCE</scope>
</reference>
<feature type="compositionally biased region" description="Basic and acidic residues" evidence="1">
    <location>
        <begin position="12"/>
        <end position="25"/>
    </location>
</feature>
<dbReference type="AlphaFoldDB" id="A0A0E9PY28"/>
<feature type="compositionally biased region" description="Polar residues" evidence="1">
    <location>
        <begin position="1"/>
        <end position="11"/>
    </location>
</feature>